<feature type="region of interest" description="Disordered" evidence="1">
    <location>
        <begin position="1"/>
        <end position="26"/>
    </location>
</feature>
<evidence type="ECO:0000256" key="1">
    <source>
        <dbReference type="SAM" id="MobiDB-lite"/>
    </source>
</evidence>
<proteinExistence type="predicted"/>
<protein>
    <submittedName>
        <fullName evidence="2">Uncharacterized protein</fullName>
    </submittedName>
</protein>
<dbReference type="EMBL" id="JAGTTL010000016">
    <property type="protein sequence ID" value="KAK6310770.1"/>
    <property type="molecule type" value="Genomic_DNA"/>
</dbReference>
<gene>
    <name evidence="2" type="ORF">J4Q44_G00188250</name>
</gene>
<dbReference type="AlphaFoldDB" id="A0AAN8LGH8"/>
<organism evidence="2 3">
    <name type="scientific">Coregonus suidteri</name>
    <dbReference type="NCBI Taxonomy" id="861788"/>
    <lineage>
        <taxon>Eukaryota</taxon>
        <taxon>Metazoa</taxon>
        <taxon>Chordata</taxon>
        <taxon>Craniata</taxon>
        <taxon>Vertebrata</taxon>
        <taxon>Euteleostomi</taxon>
        <taxon>Actinopterygii</taxon>
        <taxon>Neopterygii</taxon>
        <taxon>Teleostei</taxon>
        <taxon>Protacanthopterygii</taxon>
        <taxon>Salmoniformes</taxon>
        <taxon>Salmonidae</taxon>
        <taxon>Coregoninae</taxon>
        <taxon>Coregonus</taxon>
    </lineage>
</organism>
<dbReference type="Proteomes" id="UP001356427">
    <property type="component" value="Unassembled WGS sequence"/>
</dbReference>
<feature type="compositionally biased region" description="Basic and acidic residues" evidence="1">
    <location>
        <begin position="17"/>
        <end position="26"/>
    </location>
</feature>
<sequence>MSDSRKDRPPQTQGSGGDRKVDVQREEPVVNVEVQTTGLWLKVHFKATVVRQEYEQALLYMQDSSEEEEEGREELWDLEADTELVAELKEIMWEWSTEPCKSVDQSNALSWPLSPIGSSPLEPLLIEMIDVS</sequence>
<evidence type="ECO:0000313" key="3">
    <source>
        <dbReference type="Proteomes" id="UP001356427"/>
    </source>
</evidence>
<keyword evidence="3" id="KW-1185">Reference proteome</keyword>
<reference evidence="2 3" key="1">
    <citation type="submission" date="2021-04" db="EMBL/GenBank/DDBJ databases">
        <authorList>
            <person name="De Guttry C."/>
            <person name="Zahm M."/>
            <person name="Klopp C."/>
            <person name="Cabau C."/>
            <person name="Louis A."/>
            <person name="Berthelot C."/>
            <person name="Parey E."/>
            <person name="Roest Crollius H."/>
            <person name="Montfort J."/>
            <person name="Robinson-Rechavi M."/>
            <person name="Bucao C."/>
            <person name="Bouchez O."/>
            <person name="Gislard M."/>
            <person name="Lluch J."/>
            <person name="Milhes M."/>
            <person name="Lampietro C."/>
            <person name="Lopez Roques C."/>
            <person name="Donnadieu C."/>
            <person name="Braasch I."/>
            <person name="Desvignes T."/>
            <person name="Postlethwait J."/>
            <person name="Bobe J."/>
            <person name="Wedekind C."/>
            <person name="Guiguen Y."/>
        </authorList>
    </citation>
    <scope>NUCLEOTIDE SEQUENCE [LARGE SCALE GENOMIC DNA]</scope>
    <source>
        <strain evidence="2">Cs_M1</strain>
        <tissue evidence="2">Blood</tissue>
    </source>
</reference>
<name>A0AAN8LGH8_9TELE</name>
<accession>A0AAN8LGH8</accession>
<evidence type="ECO:0000313" key="2">
    <source>
        <dbReference type="EMBL" id="KAK6310770.1"/>
    </source>
</evidence>
<comment type="caution">
    <text evidence="2">The sequence shown here is derived from an EMBL/GenBank/DDBJ whole genome shotgun (WGS) entry which is preliminary data.</text>
</comment>